<protein>
    <submittedName>
        <fullName evidence="2">Uncharacterized protein</fullName>
    </submittedName>
</protein>
<dbReference type="EMBL" id="OB673779">
    <property type="protein sequence ID" value="CAD7235617.1"/>
    <property type="molecule type" value="Genomic_DNA"/>
</dbReference>
<name>A0A7R8WUV4_9CRUS</name>
<dbReference type="PANTHER" id="PTHR46075">
    <property type="entry name" value="CHIMERIN FAMILY MEMBER"/>
    <property type="match status" value="1"/>
</dbReference>
<dbReference type="Pfam" id="PF00620">
    <property type="entry name" value="RhoGAP"/>
    <property type="match status" value="1"/>
</dbReference>
<dbReference type="PANTHER" id="PTHR46075:SF2">
    <property type="entry name" value="RHO GTPASE ACTIVATING PROTEIN AT 5A, ISOFORM A"/>
    <property type="match status" value="1"/>
</dbReference>
<dbReference type="Gene3D" id="1.10.555.10">
    <property type="entry name" value="Rho GTPase activation protein"/>
    <property type="match status" value="1"/>
</dbReference>
<dbReference type="PROSITE" id="PS50238">
    <property type="entry name" value="RHOGAP"/>
    <property type="match status" value="1"/>
</dbReference>
<proteinExistence type="predicted"/>
<sequence>MCVAEIECRGLHVEGIYRVSPSSDDLEALRIQVDQHGEATSLSSCSDIHVVAGLLKLFLRLLPIPLIPFDQYDRLIAAMKCTSPLQRIGEVRTILARFPPAHFQTTKFLMAHLY</sequence>
<organism evidence="2">
    <name type="scientific">Cyprideis torosa</name>
    <dbReference type="NCBI Taxonomy" id="163714"/>
    <lineage>
        <taxon>Eukaryota</taxon>
        <taxon>Metazoa</taxon>
        <taxon>Ecdysozoa</taxon>
        <taxon>Arthropoda</taxon>
        <taxon>Crustacea</taxon>
        <taxon>Oligostraca</taxon>
        <taxon>Ostracoda</taxon>
        <taxon>Podocopa</taxon>
        <taxon>Podocopida</taxon>
        <taxon>Cytherocopina</taxon>
        <taxon>Cytheroidea</taxon>
        <taxon>Cytherideidae</taxon>
        <taxon>Cyprideis</taxon>
    </lineage>
</organism>
<dbReference type="InterPro" id="IPR008936">
    <property type="entry name" value="Rho_GTPase_activation_prot"/>
</dbReference>
<dbReference type="InterPro" id="IPR000198">
    <property type="entry name" value="RhoGAP_dom"/>
</dbReference>
<dbReference type="AlphaFoldDB" id="A0A7R8WUV4"/>
<keyword evidence="1" id="KW-0343">GTPase activation</keyword>
<dbReference type="SUPFAM" id="SSF48350">
    <property type="entry name" value="GTPase activation domain, GAP"/>
    <property type="match status" value="1"/>
</dbReference>
<feature type="non-terminal residue" evidence="2">
    <location>
        <position position="114"/>
    </location>
</feature>
<dbReference type="GO" id="GO:0005096">
    <property type="term" value="F:GTPase activator activity"/>
    <property type="evidence" value="ECO:0007669"/>
    <property type="project" value="UniProtKB-KW"/>
</dbReference>
<accession>A0A7R8WUV4</accession>
<gene>
    <name evidence="2" type="ORF">CTOB1V02_LOCUS13432</name>
</gene>
<dbReference type="GO" id="GO:0007165">
    <property type="term" value="P:signal transduction"/>
    <property type="evidence" value="ECO:0007669"/>
    <property type="project" value="InterPro"/>
</dbReference>
<reference evidence="2" key="1">
    <citation type="submission" date="2020-11" db="EMBL/GenBank/DDBJ databases">
        <authorList>
            <person name="Tran Van P."/>
        </authorList>
    </citation>
    <scope>NUCLEOTIDE SEQUENCE</scope>
</reference>
<evidence type="ECO:0000256" key="1">
    <source>
        <dbReference type="ARBA" id="ARBA00022468"/>
    </source>
</evidence>
<evidence type="ECO:0000313" key="2">
    <source>
        <dbReference type="EMBL" id="CAD7235617.1"/>
    </source>
</evidence>
<dbReference type="OrthoDB" id="3196451at2759"/>
<dbReference type="SMART" id="SM00324">
    <property type="entry name" value="RhoGAP"/>
    <property type="match status" value="1"/>
</dbReference>
<dbReference type="InterPro" id="IPR051854">
    <property type="entry name" value="Rho-type_GAP"/>
</dbReference>